<sequence>MLADKYSRVALPPSEEKQKEQKPAESEGNNFANLPLLRELVDFARNAMLPQMGWQFRRILYFLTPPSVPAGFHSGERLLRHLRNRDGTEALSGSRKHGDDPVELMIWKRITLALATHRPERDMKHERPSSPKVEKKKENERERDRERETPTDLLDLPLHVVELLADLLHLVFTSVDQPSGAGCFPSEAVVVQSRKLFFFAVQESVETILEGDRQALDAAVHFLPPCDAWNF</sequence>
<accession>A0A1Q9EG79</accession>
<feature type="region of interest" description="Disordered" evidence="1">
    <location>
        <begin position="118"/>
        <end position="150"/>
    </location>
</feature>
<evidence type="ECO:0000313" key="2">
    <source>
        <dbReference type="EMBL" id="OLQ06419.1"/>
    </source>
</evidence>
<organism evidence="2 3">
    <name type="scientific">Symbiodinium microadriaticum</name>
    <name type="common">Dinoflagellate</name>
    <name type="synonym">Zooxanthella microadriatica</name>
    <dbReference type="NCBI Taxonomy" id="2951"/>
    <lineage>
        <taxon>Eukaryota</taxon>
        <taxon>Sar</taxon>
        <taxon>Alveolata</taxon>
        <taxon>Dinophyceae</taxon>
        <taxon>Suessiales</taxon>
        <taxon>Symbiodiniaceae</taxon>
        <taxon>Symbiodinium</taxon>
    </lineage>
</organism>
<protein>
    <submittedName>
        <fullName evidence="2">Uncharacterized protein</fullName>
    </submittedName>
</protein>
<dbReference type="AlphaFoldDB" id="A0A1Q9EG79"/>
<proteinExistence type="predicted"/>
<feature type="region of interest" description="Disordered" evidence="1">
    <location>
        <begin position="1"/>
        <end position="30"/>
    </location>
</feature>
<dbReference type="EMBL" id="LSRX01000160">
    <property type="protein sequence ID" value="OLQ06419.1"/>
    <property type="molecule type" value="Genomic_DNA"/>
</dbReference>
<evidence type="ECO:0000256" key="1">
    <source>
        <dbReference type="SAM" id="MobiDB-lite"/>
    </source>
</evidence>
<dbReference type="Proteomes" id="UP000186817">
    <property type="component" value="Unassembled WGS sequence"/>
</dbReference>
<name>A0A1Q9EG79_SYMMI</name>
<reference evidence="2 3" key="1">
    <citation type="submission" date="2016-02" db="EMBL/GenBank/DDBJ databases">
        <title>Genome analysis of coral dinoflagellate symbionts highlights evolutionary adaptations to a symbiotic lifestyle.</title>
        <authorList>
            <person name="Aranda M."/>
            <person name="Li Y."/>
            <person name="Liew Y.J."/>
            <person name="Baumgarten S."/>
            <person name="Simakov O."/>
            <person name="Wilson M."/>
            <person name="Piel J."/>
            <person name="Ashoor H."/>
            <person name="Bougouffa S."/>
            <person name="Bajic V.B."/>
            <person name="Ryu T."/>
            <person name="Ravasi T."/>
            <person name="Bayer T."/>
            <person name="Micklem G."/>
            <person name="Kim H."/>
            <person name="Bhak J."/>
            <person name="Lajeunesse T.C."/>
            <person name="Voolstra C.R."/>
        </authorList>
    </citation>
    <scope>NUCLEOTIDE SEQUENCE [LARGE SCALE GENOMIC DNA]</scope>
    <source>
        <strain evidence="2 3">CCMP2467</strain>
    </source>
</reference>
<evidence type="ECO:0000313" key="3">
    <source>
        <dbReference type="Proteomes" id="UP000186817"/>
    </source>
</evidence>
<gene>
    <name evidence="2" type="ORF">AK812_SmicGene10292</name>
</gene>
<comment type="caution">
    <text evidence="2">The sequence shown here is derived from an EMBL/GenBank/DDBJ whole genome shotgun (WGS) entry which is preliminary data.</text>
</comment>
<feature type="compositionally biased region" description="Basic and acidic residues" evidence="1">
    <location>
        <begin position="14"/>
        <end position="25"/>
    </location>
</feature>
<keyword evidence="3" id="KW-1185">Reference proteome</keyword>